<sequence length="475" mass="53788">MHSRIWEDTNAMRIVSVLGYLLNDEGNIIGSEKTRVLCKLMPSIHTITHRAMIGMFIAGLQDQDAQTFYTCRGLNVLYEWIQELLSRQEKNQSDNDIRRLELHSQVLALLRILDISVQTDVTRRQTAFIYPILKKLIETFEKSGSEYISEWSRLNEYRSKLEPFLEKMKSSATQSFHAPSPATEVLKLGIQTSSNPPQSENAAAESPQADDKTSDTKNPSGSVNASLSSTAGNPQNARNTTSVLTYQPKAFLQKEVPSGNKEQNRQYFPHSDEDNDEDDGEPIEDSVITNVSQSALSASLDQKFRSHGHLMSYEERNRCQLCRRMNAKRCMRCGYCTKCSQRELCPNASMSEISQPSENLSVKDRNQQVLGSAMDQAIYRAFKQEDFHSVFSLIQNDMDVNFQRMESDHSTALMAGAHHGREDAVRKLLSLGANPCLTDKNGHEAWVFADRKGYKSLTALLKDEAAEWKRKQRQS</sequence>
<feature type="region of interest" description="Disordered" evidence="2">
    <location>
        <begin position="252"/>
        <end position="283"/>
    </location>
</feature>
<protein>
    <submittedName>
        <fullName evidence="3">Uncharacterized protein</fullName>
    </submittedName>
</protein>
<dbReference type="AlphaFoldDB" id="A0A024G3Y5"/>
<dbReference type="Proteomes" id="UP000053237">
    <property type="component" value="Unassembled WGS sequence"/>
</dbReference>
<proteinExistence type="predicted"/>
<keyword evidence="4" id="KW-1185">Reference proteome</keyword>
<feature type="repeat" description="ANK" evidence="1">
    <location>
        <begin position="408"/>
        <end position="440"/>
    </location>
</feature>
<dbReference type="InParanoid" id="A0A024G3Y5"/>
<dbReference type="EMBL" id="CAIX01000019">
    <property type="protein sequence ID" value="CCI41455.1"/>
    <property type="molecule type" value="Genomic_DNA"/>
</dbReference>
<evidence type="ECO:0000313" key="3">
    <source>
        <dbReference type="EMBL" id="CCI41455.1"/>
    </source>
</evidence>
<feature type="compositionally biased region" description="Polar residues" evidence="2">
    <location>
        <begin position="216"/>
        <end position="239"/>
    </location>
</feature>
<dbReference type="PROSITE" id="PS50088">
    <property type="entry name" value="ANK_REPEAT"/>
    <property type="match status" value="1"/>
</dbReference>
<feature type="compositionally biased region" description="Acidic residues" evidence="2">
    <location>
        <begin position="273"/>
        <end position="283"/>
    </location>
</feature>
<dbReference type="Gene3D" id="1.25.40.20">
    <property type="entry name" value="Ankyrin repeat-containing domain"/>
    <property type="match status" value="1"/>
</dbReference>
<comment type="caution">
    <text evidence="3">The sequence shown here is derived from an EMBL/GenBank/DDBJ whole genome shotgun (WGS) entry which is preliminary data.</text>
</comment>
<dbReference type="SUPFAM" id="SSF48403">
    <property type="entry name" value="Ankyrin repeat"/>
    <property type="match status" value="1"/>
</dbReference>
<evidence type="ECO:0000256" key="1">
    <source>
        <dbReference type="PROSITE-ProRule" id="PRU00023"/>
    </source>
</evidence>
<accession>A0A024G3Y5</accession>
<feature type="compositionally biased region" description="Polar residues" evidence="2">
    <location>
        <begin position="191"/>
        <end position="201"/>
    </location>
</feature>
<feature type="region of interest" description="Disordered" evidence="2">
    <location>
        <begin position="191"/>
        <end position="239"/>
    </location>
</feature>
<keyword evidence="1" id="KW-0040">ANK repeat</keyword>
<evidence type="ECO:0000256" key="2">
    <source>
        <dbReference type="SAM" id="MobiDB-lite"/>
    </source>
</evidence>
<dbReference type="InterPro" id="IPR036770">
    <property type="entry name" value="Ankyrin_rpt-contain_sf"/>
</dbReference>
<gene>
    <name evidence="3" type="ORF">BN9_022390</name>
</gene>
<dbReference type="InterPro" id="IPR002110">
    <property type="entry name" value="Ankyrin_rpt"/>
</dbReference>
<name>A0A024G3Y5_9STRA</name>
<reference evidence="3 4" key="1">
    <citation type="submission" date="2012-05" db="EMBL/GenBank/DDBJ databases">
        <title>Recombination and specialization in a pathogen metapopulation.</title>
        <authorList>
            <person name="Gardiner A."/>
            <person name="Kemen E."/>
            <person name="Schultz-Larsen T."/>
            <person name="MacLean D."/>
            <person name="Van Oosterhout C."/>
            <person name="Jones J.D.G."/>
        </authorList>
    </citation>
    <scope>NUCLEOTIDE SEQUENCE [LARGE SCALE GENOMIC DNA]</scope>
    <source>
        <strain evidence="3 4">Ac Nc2</strain>
    </source>
</reference>
<evidence type="ECO:0000313" key="4">
    <source>
        <dbReference type="Proteomes" id="UP000053237"/>
    </source>
</evidence>
<dbReference type="OrthoDB" id="539213at2759"/>
<organism evidence="3 4">
    <name type="scientific">Albugo candida</name>
    <dbReference type="NCBI Taxonomy" id="65357"/>
    <lineage>
        <taxon>Eukaryota</taxon>
        <taxon>Sar</taxon>
        <taxon>Stramenopiles</taxon>
        <taxon>Oomycota</taxon>
        <taxon>Peronosporomycetes</taxon>
        <taxon>Albuginales</taxon>
        <taxon>Albuginaceae</taxon>
        <taxon>Albugo</taxon>
    </lineage>
</organism>